<dbReference type="EMBL" id="GGEC01015820">
    <property type="protein sequence ID" value="MBW96303.1"/>
    <property type="molecule type" value="Transcribed_RNA"/>
</dbReference>
<accession>A0A2P2JS77</accession>
<organism evidence="1">
    <name type="scientific">Rhizophora mucronata</name>
    <name type="common">Asiatic mangrove</name>
    <dbReference type="NCBI Taxonomy" id="61149"/>
    <lineage>
        <taxon>Eukaryota</taxon>
        <taxon>Viridiplantae</taxon>
        <taxon>Streptophyta</taxon>
        <taxon>Embryophyta</taxon>
        <taxon>Tracheophyta</taxon>
        <taxon>Spermatophyta</taxon>
        <taxon>Magnoliopsida</taxon>
        <taxon>eudicotyledons</taxon>
        <taxon>Gunneridae</taxon>
        <taxon>Pentapetalae</taxon>
        <taxon>rosids</taxon>
        <taxon>fabids</taxon>
        <taxon>Malpighiales</taxon>
        <taxon>Rhizophoraceae</taxon>
        <taxon>Rhizophora</taxon>
    </lineage>
</organism>
<dbReference type="EMBL" id="GGEC01015819">
    <property type="protein sequence ID" value="MBW96302.1"/>
    <property type="molecule type" value="Transcribed_RNA"/>
</dbReference>
<protein>
    <submittedName>
        <fullName evidence="1">Uncharacterized protein</fullName>
    </submittedName>
</protein>
<evidence type="ECO:0000313" key="1">
    <source>
        <dbReference type="EMBL" id="MBW96302.1"/>
    </source>
</evidence>
<dbReference type="AlphaFoldDB" id="A0A2P2JS77"/>
<name>A0A2P2JS77_RHIMU</name>
<sequence length="74" mass="8140">MATSIPSLSKPLYTSPNFPTPIKFISLKFFVAKDNSSIANRLASCRVNSTPTCLPSWMDGSEDPVSEVLEMLFL</sequence>
<reference evidence="1" key="1">
    <citation type="submission" date="2018-02" db="EMBL/GenBank/DDBJ databases">
        <title>Rhizophora mucronata_Transcriptome.</title>
        <authorList>
            <person name="Meera S.P."/>
            <person name="Sreeshan A."/>
            <person name="Augustine A."/>
        </authorList>
    </citation>
    <scope>NUCLEOTIDE SEQUENCE</scope>
    <source>
        <tissue evidence="1">Leaf</tissue>
    </source>
</reference>
<proteinExistence type="predicted"/>